<dbReference type="GO" id="GO:0048278">
    <property type="term" value="P:vesicle docking"/>
    <property type="evidence" value="ECO:0007669"/>
    <property type="project" value="TreeGrafter"/>
</dbReference>
<dbReference type="EMBL" id="JADNYJ010000038">
    <property type="protein sequence ID" value="KAF8902059.1"/>
    <property type="molecule type" value="Genomic_DNA"/>
</dbReference>
<keyword evidence="4 6" id="KW-1133">Transmembrane helix</keyword>
<dbReference type="SMART" id="SM00397">
    <property type="entry name" value="t_SNARE"/>
    <property type="match status" value="1"/>
</dbReference>
<dbReference type="Pfam" id="PF00804">
    <property type="entry name" value="Syntaxin"/>
    <property type="match status" value="1"/>
</dbReference>
<dbReference type="AlphaFoldDB" id="A0A9P5NPJ8"/>
<dbReference type="GO" id="GO:0006887">
    <property type="term" value="P:exocytosis"/>
    <property type="evidence" value="ECO:0007669"/>
    <property type="project" value="TreeGrafter"/>
</dbReference>
<evidence type="ECO:0000259" key="7">
    <source>
        <dbReference type="PROSITE" id="PS50192"/>
    </source>
</evidence>
<dbReference type="PANTHER" id="PTHR19957">
    <property type="entry name" value="SYNTAXIN"/>
    <property type="match status" value="1"/>
</dbReference>
<accession>A0A9P5NPJ8</accession>
<evidence type="ECO:0000256" key="5">
    <source>
        <dbReference type="ARBA" id="ARBA00023136"/>
    </source>
</evidence>
<feature type="transmembrane region" description="Helical" evidence="6">
    <location>
        <begin position="269"/>
        <end position="292"/>
    </location>
</feature>
<evidence type="ECO:0000313" key="8">
    <source>
        <dbReference type="EMBL" id="KAF8902059.1"/>
    </source>
</evidence>
<evidence type="ECO:0000256" key="4">
    <source>
        <dbReference type="ARBA" id="ARBA00022989"/>
    </source>
</evidence>
<evidence type="ECO:0000256" key="3">
    <source>
        <dbReference type="ARBA" id="ARBA00022692"/>
    </source>
</evidence>
<evidence type="ECO:0000256" key="1">
    <source>
        <dbReference type="ARBA" id="ARBA00004211"/>
    </source>
</evidence>
<comment type="caution">
    <text evidence="8">The sequence shown here is derived from an EMBL/GenBank/DDBJ whole genome shotgun (WGS) entry which is preliminary data.</text>
</comment>
<keyword evidence="9" id="KW-1185">Reference proteome</keyword>
<comment type="subcellular location">
    <subcellularLocation>
        <location evidence="1">Membrane</location>
        <topology evidence="1">Single-pass type IV membrane protein</topology>
    </subcellularLocation>
</comment>
<dbReference type="GO" id="GO:0005484">
    <property type="term" value="F:SNAP receptor activity"/>
    <property type="evidence" value="ECO:0007669"/>
    <property type="project" value="TreeGrafter"/>
</dbReference>
<keyword evidence="5 6" id="KW-0472">Membrane</keyword>
<dbReference type="GO" id="GO:0012505">
    <property type="term" value="C:endomembrane system"/>
    <property type="evidence" value="ECO:0007669"/>
    <property type="project" value="TreeGrafter"/>
</dbReference>
<dbReference type="InterPro" id="IPR000727">
    <property type="entry name" value="T_SNARE_dom"/>
</dbReference>
<reference evidence="8" key="1">
    <citation type="submission" date="2020-11" db="EMBL/GenBank/DDBJ databases">
        <authorList>
            <consortium name="DOE Joint Genome Institute"/>
            <person name="Ahrendt S."/>
            <person name="Riley R."/>
            <person name="Andreopoulos W."/>
            <person name="LaButti K."/>
            <person name="Pangilinan J."/>
            <person name="Ruiz-duenas F.J."/>
            <person name="Barrasa J.M."/>
            <person name="Sanchez-Garcia M."/>
            <person name="Camarero S."/>
            <person name="Miyauchi S."/>
            <person name="Serrano A."/>
            <person name="Linde D."/>
            <person name="Babiker R."/>
            <person name="Drula E."/>
            <person name="Ayuso-Fernandez I."/>
            <person name="Pacheco R."/>
            <person name="Padilla G."/>
            <person name="Ferreira P."/>
            <person name="Barriuso J."/>
            <person name="Kellner H."/>
            <person name="Castanera R."/>
            <person name="Alfaro M."/>
            <person name="Ramirez L."/>
            <person name="Pisabarro A.G."/>
            <person name="Kuo A."/>
            <person name="Tritt A."/>
            <person name="Lipzen A."/>
            <person name="He G."/>
            <person name="Yan M."/>
            <person name="Ng V."/>
            <person name="Cullen D."/>
            <person name="Martin F."/>
            <person name="Rosso M.-N."/>
            <person name="Henrissat B."/>
            <person name="Hibbett D."/>
            <person name="Martinez A.T."/>
            <person name="Grigoriev I.V."/>
        </authorList>
    </citation>
    <scope>NUCLEOTIDE SEQUENCE</scope>
    <source>
        <strain evidence="8">AH 44721</strain>
    </source>
</reference>
<dbReference type="GO" id="GO:0000149">
    <property type="term" value="F:SNARE binding"/>
    <property type="evidence" value="ECO:0007669"/>
    <property type="project" value="TreeGrafter"/>
</dbReference>
<dbReference type="InterPro" id="IPR006011">
    <property type="entry name" value="Syntaxin_N"/>
</dbReference>
<keyword evidence="3 6" id="KW-0812">Transmembrane</keyword>
<evidence type="ECO:0000313" key="9">
    <source>
        <dbReference type="Proteomes" id="UP000724874"/>
    </source>
</evidence>
<dbReference type="Pfam" id="PF05739">
    <property type="entry name" value="SNARE"/>
    <property type="match status" value="1"/>
</dbReference>
<dbReference type="CDD" id="cd15849">
    <property type="entry name" value="SNARE_Sso1"/>
    <property type="match status" value="1"/>
</dbReference>
<sequence>MAYRDRLTASRAQRGQAYELSNIPTAAPQSLDGDFADLSAFLAEDSSIQEDIQHVRESIFKISALRTQTLEAVGDQSPSGSGRIEALTSETRDTLQNLKNRISRLDSSRGRQDAQLRNNRIDFLRKKFLEVLQDYQREEQESRIKSRQRIERQLLIVKPDATSEEINRAVDDGEQQVFARALTLSTRYGESRAAYREVEERQEDLKRVERTLAELAQLFTDMATIVEQHDPVIKEIEATAADVNVNTEKGLENTEKAVKHARSYRRGRWICFFVFLVLIAVLALILGLVFGLQKH</sequence>
<dbReference type="GO" id="GO:0006906">
    <property type="term" value="P:vesicle fusion"/>
    <property type="evidence" value="ECO:0007669"/>
    <property type="project" value="TreeGrafter"/>
</dbReference>
<gene>
    <name evidence="8" type="ORF">CPB84DRAFT_1776492</name>
</gene>
<dbReference type="GO" id="GO:0005886">
    <property type="term" value="C:plasma membrane"/>
    <property type="evidence" value="ECO:0007669"/>
    <property type="project" value="TreeGrafter"/>
</dbReference>
<evidence type="ECO:0000256" key="6">
    <source>
        <dbReference type="SAM" id="Phobius"/>
    </source>
</evidence>
<dbReference type="PROSITE" id="PS50192">
    <property type="entry name" value="T_SNARE"/>
    <property type="match status" value="1"/>
</dbReference>
<dbReference type="SUPFAM" id="SSF47661">
    <property type="entry name" value="t-snare proteins"/>
    <property type="match status" value="1"/>
</dbReference>
<dbReference type="InterPro" id="IPR045242">
    <property type="entry name" value="Syntaxin"/>
</dbReference>
<dbReference type="Proteomes" id="UP000724874">
    <property type="component" value="Unassembled WGS sequence"/>
</dbReference>
<dbReference type="Gene3D" id="1.20.58.70">
    <property type="match status" value="1"/>
</dbReference>
<dbReference type="OrthoDB" id="10255013at2759"/>
<dbReference type="InterPro" id="IPR010989">
    <property type="entry name" value="SNARE"/>
</dbReference>
<proteinExistence type="inferred from homology"/>
<feature type="domain" description="T-SNARE coiled-coil homology" evidence="7">
    <location>
        <begin position="195"/>
        <end position="257"/>
    </location>
</feature>
<evidence type="ECO:0000256" key="2">
    <source>
        <dbReference type="ARBA" id="ARBA00009063"/>
    </source>
</evidence>
<dbReference type="GO" id="GO:0006886">
    <property type="term" value="P:intracellular protein transport"/>
    <property type="evidence" value="ECO:0007669"/>
    <property type="project" value="TreeGrafter"/>
</dbReference>
<organism evidence="8 9">
    <name type="scientific">Gymnopilus junonius</name>
    <name type="common">Spectacular rustgill mushroom</name>
    <name type="synonym">Gymnopilus spectabilis subsp. junonius</name>
    <dbReference type="NCBI Taxonomy" id="109634"/>
    <lineage>
        <taxon>Eukaryota</taxon>
        <taxon>Fungi</taxon>
        <taxon>Dikarya</taxon>
        <taxon>Basidiomycota</taxon>
        <taxon>Agaricomycotina</taxon>
        <taxon>Agaricomycetes</taxon>
        <taxon>Agaricomycetidae</taxon>
        <taxon>Agaricales</taxon>
        <taxon>Agaricineae</taxon>
        <taxon>Hymenogastraceae</taxon>
        <taxon>Gymnopilus</taxon>
    </lineage>
</organism>
<comment type="similarity">
    <text evidence="2">Belongs to the syntaxin family.</text>
</comment>
<dbReference type="PANTHER" id="PTHR19957:SF307">
    <property type="entry name" value="PROTEIN SSO1-RELATED"/>
    <property type="match status" value="1"/>
</dbReference>
<dbReference type="GO" id="GO:0031201">
    <property type="term" value="C:SNARE complex"/>
    <property type="evidence" value="ECO:0007669"/>
    <property type="project" value="TreeGrafter"/>
</dbReference>
<name>A0A9P5NPJ8_GYMJU</name>
<protein>
    <submittedName>
        <fullName evidence="8">Syntaxin-like protein</fullName>
    </submittedName>
</protein>